<name>A0ABR4CW81_9HELO</name>
<protein>
    <submittedName>
        <fullName evidence="1">Uncharacterized protein</fullName>
    </submittedName>
</protein>
<evidence type="ECO:0000313" key="2">
    <source>
        <dbReference type="Proteomes" id="UP001595075"/>
    </source>
</evidence>
<proteinExistence type="predicted"/>
<reference evidence="1 2" key="1">
    <citation type="journal article" date="2024" name="Commun. Biol.">
        <title>Comparative genomic analysis of thermophilic fungi reveals convergent evolutionary adaptations and gene losses.</title>
        <authorList>
            <person name="Steindorff A.S."/>
            <person name="Aguilar-Pontes M.V."/>
            <person name="Robinson A.J."/>
            <person name="Andreopoulos B."/>
            <person name="LaButti K."/>
            <person name="Kuo A."/>
            <person name="Mondo S."/>
            <person name="Riley R."/>
            <person name="Otillar R."/>
            <person name="Haridas S."/>
            <person name="Lipzen A."/>
            <person name="Grimwood J."/>
            <person name="Schmutz J."/>
            <person name="Clum A."/>
            <person name="Reid I.D."/>
            <person name="Moisan M.C."/>
            <person name="Butler G."/>
            <person name="Nguyen T.T.M."/>
            <person name="Dewar K."/>
            <person name="Conant G."/>
            <person name="Drula E."/>
            <person name="Henrissat B."/>
            <person name="Hansel C."/>
            <person name="Singer S."/>
            <person name="Hutchinson M.I."/>
            <person name="de Vries R.P."/>
            <person name="Natvig D.O."/>
            <person name="Powell A.J."/>
            <person name="Tsang A."/>
            <person name="Grigoriev I.V."/>
        </authorList>
    </citation>
    <scope>NUCLEOTIDE SEQUENCE [LARGE SCALE GENOMIC DNA]</scope>
    <source>
        <strain evidence="1 2">CBS 494.80</strain>
    </source>
</reference>
<organism evidence="1 2">
    <name type="scientific">Oculimacula yallundae</name>
    <dbReference type="NCBI Taxonomy" id="86028"/>
    <lineage>
        <taxon>Eukaryota</taxon>
        <taxon>Fungi</taxon>
        <taxon>Dikarya</taxon>
        <taxon>Ascomycota</taxon>
        <taxon>Pezizomycotina</taxon>
        <taxon>Leotiomycetes</taxon>
        <taxon>Helotiales</taxon>
        <taxon>Ploettnerulaceae</taxon>
        <taxon>Oculimacula</taxon>
    </lineage>
</organism>
<dbReference type="Proteomes" id="UP001595075">
    <property type="component" value="Unassembled WGS sequence"/>
</dbReference>
<dbReference type="EMBL" id="JAZHXI010000002">
    <property type="protein sequence ID" value="KAL2074092.1"/>
    <property type="molecule type" value="Genomic_DNA"/>
</dbReference>
<evidence type="ECO:0000313" key="1">
    <source>
        <dbReference type="EMBL" id="KAL2074092.1"/>
    </source>
</evidence>
<sequence length="119" mass="13358">MIHELDLEWELDLELDCRRWSLSCESEFESPLFAGELSDGEEYLRRVPRVDDDGLGLKRKRTSSETVRDSRYRTVAPACPEVEEGIGSMAPVLESSSVAANVGLEVEVKEELDIKQGTV</sequence>
<keyword evidence="2" id="KW-1185">Reference proteome</keyword>
<accession>A0ABR4CW81</accession>
<comment type="caution">
    <text evidence="1">The sequence shown here is derived from an EMBL/GenBank/DDBJ whole genome shotgun (WGS) entry which is preliminary data.</text>
</comment>
<gene>
    <name evidence="1" type="ORF">VTL71DRAFT_7870</name>
</gene>